<dbReference type="Pfam" id="PF10173">
    <property type="entry name" value="Mit_KHE1"/>
    <property type="match status" value="1"/>
</dbReference>
<dbReference type="InterPro" id="IPR018786">
    <property type="entry name" value="Mit_KHE1"/>
</dbReference>
<dbReference type="Proteomes" id="UP000016924">
    <property type="component" value="Unassembled WGS sequence"/>
</dbReference>
<gene>
    <name evidence="2" type="ORF">W97_02926</name>
</gene>
<dbReference type="PANTHER" id="PTHR28062">
    <property type="entry name" value="K+-H+ EXCHANGE-LIKE PROTEIN"/>
    <property type="match status" value="1"/>
</dbReference>
<reference evidence="3" key="1">
    <citation type="submission" date="2012-06" db="EMBL/GenBank/DDBJ databases">
        <title>The genome sequence of Coniosporium apollinis CBS 100218.</title>
        <authorList>
            <consortium name="The Broad Institute Genome Sequencing Platform"/>
            <person name="Cuomo C."/>
            <person name="Gorbushina A."/>
            <person name="Noack S."/>
            <person name="Walker B."/>
            <person name="Young S.K."/>
            <person name="Zeng Q."/>
            <person name="Gargeya S."/>
            <person name="Fitzgerald M."/>
            <person name="Haas B."/>
            <person name="Abouelleil A."/>
            <person name="Alvarado L."/>
            <person name="Arachchi H.M."/>
            <person name="Berlin A.M."/>
            <person name="Chapman S.B."/>
            <person name="Goldberg J."/>
            <person name="Griggs A."/>
            <person name="Gujja S."/>
            <person name="Hansen M."/>
            <person name="Howarth C."/>
            <person name="Imamovic A."/>
            <person name="Larimer J."/>
            <person name="McCowan C."/>
            <person name="Montmayeur A."/>
            <person name="Murphy C."/>
            <person name="Neiman D."/>
            <person name="Pearson M."/>
            <person name="Priest M."/>
            <person name="Roberts A."/>
            <person name="Saif S."/>
            <person name="Shea T."/>
            <person name="Sisk P."/>
            <person name="Sykes S."/>
            <person name="Wortman J."/>
            <person name="Nusbaum C."/>
            <person name="Birren B."/>
        </authorList>
    </citation>
    <scope>NUCLEOTIDE SEQUENCE [LARGE SCALE GENOMIC DNA]</scope>
    <source>
        <strain evidence="3">CBS 100218</strain>
    </source>
</reference>
<dbReference type="OrthoDB" id="5562676at2759"/>
<name>R7YPC8_CONA1</name>
<evidence type="ECO:0000256" key="1">
    <source>
        <dbReference type="SAM" id="MobiDB-lite"/>
    </source>
</evidence>
<dbReference type="PANTHER" id="PTHR28062:SF1">
    <property type="entry name" value="TRANSMEMBRANE PROTEIN"/>
    <property type="match status" value="1"/>
</dbReference>
<dbReference type="GO" id="GO:1902600">
    <property type="term" value="P:proton transmembrane transport"/>
    <property type="evidence" value="ECO:0007669"/>
    <property type="project" value="TreeGrafter"/>
</dbReference>
<dbReference type="OMA" id="PFFYLAY"/>
<keyword evidence="3" id="KW-1185">Reference proteome</keyword>
<accession>R7YPC8</accession>
<dbReference type="EMBL" id="JH767564">
    <property type="protein sequence ID" value="EON63698.1"/>
    <property type="molecule type" value="Genomic_DNA"/>
</dbReference>
<dbReference type="GO" id="GO:0006813">
    <property type="term" value="P:potassium ion transport"/>
    <property type="evidence" value="ECO:0007669"/>
    <property type="project" value="TreeGrafter"/>
</dbReference>
<feature type="region of interest" description="Disordered" evidence="1">
    <location>
        <begin position="269"/>
        <end position="296"/>
    </location>
</feature>
<sequence length="296" mass="34269">MRLFLLPISTRRSLIYCERIAQTVNVSERTYLDRITTKANETWVSWEKSDSKVKKSVTEWGNKVFRRIPFEEWGLKTIPSLSETRRTAELAGQVRIEVLFPGQFLKEPKVMETLEKLATERQALHRKRMWWSIVGLPISAPFGLVPVVPNIPFFYLAFRAYSHWKALSGSQHLQFLVENKLLKPTPSAALDEMYTAGLIHPTREKSRAAPYPTREEGEQIAEVIEQQTKEGAEDVMLLKRWNGKLLAERFKLPGMEVEIERAVEQVEASMKSREELLKEKRELEQATAKPEEKSKD</sequence>
<evidence type="ECO:0008006" key="4">
    <source>
        <dbReference type="Google" id="ProtNLM"/>
    </source>
</evidence>
<dbReference type="eggNOG" id="KOG4539">
    <property type="taxonomic scope" value="Eukaryota"/>
</dbReference>
<dbReference type="GO" id="GO:0005743">
    <property type="term" value="C:mitochondrial inner membrane"/>
    <property type="evidence" value="ECO:0007669"/>
    <property type="project" value="TreeGrafter"/>
</dbReference>
<evidence type="ECO:0000313" key="2">
    <source>
        <dbReference type="EMBL" id="EON63698.1"/>
    </source>
</evidence>
<dbReference type="RefSeq" id="XP_007779015.1">
    <property type="nucleotide sequence ID" value="XM_007780825.1"/>
</dbReference>
<organism evidence="2 3">
    <name type="scientific">Coniosporium apollinis (strain CBS 100218)</name>
    <name type="common">Rock-inhabiting black yeast</name>
    <dbReference type="NCBI Taxonomy" id="1168221"/>
    <lineage>
        <taxon>Eukaryota</taxon>
        <taxon>Fungi</taxon>
        <taxon>Dikarya</taxon>
        <taxon>Ascomycota</taxon>
        <taxon>Pezizomycotina</taxon>
        <taxon>Dothideomycetes</taxon>
        <taxon>Dothideomycetes incertae sedis</taxon>
        <taxon>Coniosporium</taxon>
    </lineage>
</organism>
<dbReference type="GeneID" id="19900237"/>
<proteinExistence type="predicted"/>
<dbReference type="HOGENOM" id="CLU_043838_2_0_1"/>
<protein>
    <recommendedName>
        <fullName evidence="4">Mitochondrial K+-H+ exchange-related-domain-containing protein</fullName>
    </recommendedName>
</protein>
<dbReference type="AlphaFoldDB" id="R7YPC8"/>
<evidence type="ECO:0000313" key="3">
    <source>
        <dbReference type="Proteomes" id="UP000016924"/>
    </source>
</evidence>